<evidence type="ECO:0000256" key="2">
    <source>
        <dbReference type="SAM" id="Phobius"/>
    </source>
</evidence>
<dbReference type="InterPro" id="IPR045338">
    <property type="entry name" value="DUF6535"/>
</dbReference>
<organism evidence="4 5">
    <name type="scientific">Collybia nuda</name>
    <dbReference type="NCBI Taxonomy" id="64659"/>
    <lineage>
        <taxon>Eukaryota</taxon>
        <taxon>Fungi</taxon>
        <taxon>Dikarya</taxon>
        <taxon>Basidiomycota</taxon>
        <taxon>Agaricomycotina</taxon>
        <taxon>Agaricomycetes</taxon>
        <taxon>Agaricomycetidae</taxon>
        <taxon>Agaricales</taxon>
        <taxon>Tricholomatineae</taxon>
        <taxon>Clitocybaceae</taxon>
        <taxon>Collybia</taxon>
    </lineage>
</organism>
<reference evidence="4" key="1">
    <citation type="submission" date="2020-11" db="EMBL/GenBank/DDBJ databases">
        <authorList>
            <consortium name="DOE Joint Genome Institute"/>
            <person name="Ahrendt S."/>
            <person name="Riley R."/>
            <person name="Andreopoulos W."/>
            <person name="Labutti K."/>
            <person name="Pangilinan J."/>
            <person name="Ruiz-Duenas F.J."/>
            <person name="Barrasa J.M."/>
            <person name="Sanchez-Garcia M."/>
            <person name="Camarero S."/>
            <person name="Miyauchi S."/>
            <person name="Serrano A."/>
            <person name="Linde D."/>
            <person name="Babiker R."/>
            <person name="Drula E."/>
            <person name="Ayuso-Fernandez I."/>
            <person name="Pacheco R."/>
            <person name="Padilla G."/>
            <person name="Ferreira P."/>
            <person name="Barriuso J."/>
            <person name="Kellner H."/>
            <person name="Castanera R."/>
            <person name="Alfaro M."/>
            <person name="Ramirez L."/>
            <person name="Pisabarro A.G."/>
            <person name="Kuo A."/>
            <person name="Tritt A."/>
            <person name="Lipzen A."/>
            <person name="He G."/>
            <person name="Yan M."/>
            <person name="Ng V."/>
            <person name="Cullen D."/>
            <person name="Martin F."/>
            <person name="Rosso M.-N."/>
            <person name="Henrissat B."/>
            <person name="Hibbett D."/>
            <person name="Martinez A.T."/>
            <person name="Grigoriev I.V."/>
        </authorList>
    </citation>
    <scope>NUCLEOTIDE SEQUENCE</scope>
    <source>
        <strain evidence="4">CBS 247.69</strain>
    </source>
</reference>
<keyword evidence="5" id="KW-1185">Reference proteome</keyword>
<feature type="region of interest" description="Disordered" evidence="1">
    <location>
        <begin position="637"/>
        <end position="660"/>
    </location>
</feature>
<dbReference type="Pfam" id="PF20153">
    <property type="entry name" value="DUF6535"/>
    <property type="match status" value="1"/>
</dbReference>
<name>A0A9P6CAB4_9AGAR</name>
<protein>
    <recommendedName>
        <fullName evidence="3">DUF6535 domain-containing protein</fullName>
    </recommendedName>
</protein>
<feature type="transmembrane region" description="Helical" evidence="2">
    <location>
        <begin position="175"/>
        <end position="193"/>
    </location>
</feature>
<sequence>MSDKQLDIEKLEHVAGPHEEETKLGSTRDRMWTLYMKQAGAFDRHMVEDWKGVMEGTLIFSGLFSAVVTTFMVESLRKLTGSVSPEGAGGLPAVGSKVPISSPSYVAINALWSLSLSFALGCAISATLVQQWARSYLHAVDNQHQPPHKRALIRAYMFEGVVSSHMTIAIEGIPILLHASLFLFLIGLIIYFYGINPLIAYPIMAVFIVSVTMYLIPTCMPLIQSNFSFHTPLSTPIWWFWRVVWHKDKWSSAKPMEITREYDATHENRSERSYDAIVWILRQSDEDREFEELLHAIAGFKGPNGSSHPSGRHQVARLVRNYPVEILLRAYTLLKSCGRFSKKPDNRATVIMRAIPALAVSWHIIGSWGHSKAVTSLVDQKILSRWPLEMLETIDKAVAGNKVCFTESDLVLSTYRILLRIIIWAGDPKEVVTWPLHANQPAISLNKLDFDHDMDNIKAAKQIGKSANDRPFDLIIDALISSDFRQVLSHHIEERSGVIPSYQINHLKPYLAMLDFLFKTGESTQQHFFQTISGLELSPELDGMFRRIATLMGDDQKYTRTHSEKLTRLQGPSRKFSEGPPSPKSPIRPRLKHTESTRSVLTIGVPTGGSQRTLTDNNQFQFSPQTVDVAAKIGTGDLSLGDDLNHRNSISTSSTVNDNN</sequence>
<evidence type="ECO:0000256" key="1">
    <source>
        <dbReference type="SAM" id="MobiDB-lite"/>
    </source>
</evidence>
<feature type="domain" description="DUF6535" evidence="3">
    <location>
        <begin position="32"/>
        <end position="192"/>
    </location>
</feature>
<feature type="region of interest" description="Disordered" evidence="1">
    <location>
        <begin position="1"/>
        <end position="22"/>
    </location>
</feature>
<feature type="compositionally biased region" description="Polar residues" evidence="1">
    <location>
        <begin position="647"/>
        <end position="660"/>
    </location>
</feature>
<feature type="region of interest" description="Disordered" evidence="1">
    <location>
        <begin position="559"/>
        <end position="617"/>
    </location>
</feature>
<feature type="transmembrane region" description="Helical" evidence="2">
    <location>
        <begin position="199"/>
        <end position="216"/>
    </location>
</feature>
<accession>A0A9P6CAB4</accession>
<keyword evidence="2" id="KW-1133">Transmembrane helix</keyword>
<keyword evidence="2" id="KW-0812">Transmembrane</keyword>
<evidence type="ECO:0000313" key="5">
    <source>
        <dbReference type="Proteomes" id="UP000807353"/>
    </source>
</evidence>
<keyword evidence="2" id="KW-0472">Membrane</keyword>
<dbReference type="OrthoDB" id="3221808at2759"/>
<comment type="caution">
    <text evidence="4">The sequence shown here is derived from an EMBL/GenBank/DDBJ whole genome shotgun (WGS) entry which is preliminary data.</text>
</comment>
<dbReference type="AlphaFoldDB" id="A0A9P6CAB4"/>
<proteinExistence type="predicted"/>
<evidence type="ECO:0000259" key="3">
    <source>
        <dbReference type="Pfam" id="PF20153"/>
    </source>
</evidence>
<dbReference type="EMBL" id="MU150349">
    <property type="protein sequence ID" value="KAF9458122.1"/>
    <property type="molecule type" value="Genomic_DNA"/>
</dbReference>
<dbReference type="Proteomes" id="UP000807353">
    <property type="component" value="Unassembled WGS sequence"/>
</dbReference>
<evidence type="ECO:0000313" key="4">
    <source>
        <dbReference type="EMBL" id="KAF9458122.1"/>
    </source>
</evidence>
<feature type="compositionally biased region" description="Polar residues" evidence="1">
    <location>
        <begin position="608"/>
        <end position="617"/>
    </location>
</feature>
<gene>
    <name evidence="4" type="ORF">BDZ94DRAFT_1301433</name>
</gene>
<feature type="transmembrane region" description="Helical" evidence="2">
    <location>
        <begin position="106"/>
        <end position="129"/>
    </location>
</feature>